<keyword evidence="5" id="KW-1003">Cell membrane</keyword>
<dbReference type="InterPro" id="IPR051784">
    <property type="entry name" value="Nod_factor_ABC_transporter"/>
</dbReference>
<feature type="domain" description="ABC transmembrane type-2" evidence="6">
    <location>
        <begin position="31"/>
        <end position="263"/>
    </location>
</feature>
<comment type="similarity">
    <text evidence="5">Belongs to the ABC-2 integral membrane protein family.</text>
</comment>
<comment type="subcellular location">
    <subcellularLocation>
        <location evidence="5">Cell membrane</location>
        <topology evidence="5">Multi-pass membrane protein</topology>
    </subcellularLocation>
    <subcellularLocation>
        <location evidence="1">Membrane</location>
        <topology evidence="1">Multi-pass membrane protein</topology>
    </subcellularLocation>
</comment>
<dbReference type="Pfam" id="PF01061">
    <property type="entry name" value="ABC2_membrane"/>
    <property type="match status" value="1"/>
</dbReference>
<dbReference type="PANTHER" id="PTHR43229">
    <property type="entry name" value="NODULATION PROTEIN J"/>
    <property type="match status" value="1"/>
</dbReference>
<keyword evidence="3 5" id="KW-1133">Transmembrane helix</keyword>
<dbReference type="PANTHER" id="PTHR43229:SF2">
    <property type="entry name" value="NODULATION PROTEIN J"/>
    <property type="match status" value="1"/>
</dbReference>
<sequence>MTTEKQRKIKTQVFWTMVKRDLLIQGRNWMEFIFRVGMLPFILILTYGYVLPKIGILSPDFPNQLFPGMVGMSLLVTGIHGTAVPMAMDFNNSREIEDRLQAPVNTLMTAWAKMFVGVVESWIGALIVLPISLIFMGANINIHLNFESSILLLIILILSSITSATLGLLVGTIVKPMQIAAMFPGFLMPLIFTGAIFFSWSALLPLPIFKWIVLINPLVYINEALRYAMGTSIETMPLLVSLAGIVFFTILMGVVGIRRFKKMAMR</sequence>
<evidence type="ECO:0000256" key="2">
    <source>
        <dbReference type="ARBA" id="ARBA00022692"/>
    </source>
</evidence>
<keyword evidence="5" id="KW-0813">Transport</keyword>
<feature type="transmembrane region" description="Helical" evidence="5">
    <location>
        <begin position="111"/>
        <end position="138"/>
    </location>
</feature>
<dbReference type="InterPro" id="IPR047817">
    <property type="entry name" value="ABC2_TM_bact-type"/>
</dbReference>
<protein>
    <recommendedName>
        <fullName evidence="5">Transport permease protein</fullName>
    </recommendedName>
</protein>
<evidence type="ECO:0000256" key="3">
    <source>
        <dbReference type="ARBA" id="ARBA00022989"/>
    </source>
</evidence>
<keyword evidence="4 5" id="KW-0472">Membrane</keyword>
<comment type="caution">
    <text evidence="7">The sequence shown here is derived from an EMBL/GenBank/DDBJ whole genome shotgun (WGS) entry which is preliminary data.</text>
</comment>
<dbReference type="RefSeq" id="WP_209455306.1">
    <property type="nucleotide sequence ID" value="NZ_BAAACS010000017.1"/>
</dbReference>
<evidence type="ECO:0000256" key="4">
    <source>
        <dbReference type="ARBA" id="ARBA00023136"/>
    </source>
</evidence>
<evidence type="ECO:0000256" key="1">
    <source>
        <dbReference type="ARBA" id="ARBA00004141"/>
    </source>
</evidence>
<evidence type="ECO:0000256" key="5">
    <source>
        <dbReference type="RuleBase" id="RU361157"/>
    </source>
</evidence>
<dbReference type="InterPro" id="IPR013525">
    <property type="entry name" value="ABC2_TM"/>
</dbReference>
<gene>
    <name evidence="7" type="ORF">J2Z43_000015</name>
</gene>
<feature type="transmembrane region" description="Helical" evidence="5">
    <location>
        <begin position="32"/>
        <end position="50"/>
    </location>
</feature>
<dbReference type="Proteomes" id="UP000767291">
    <property type="component" value="Unassembled WGS sequence"/>
</dbReference>
<evidence type="ECO:0000313" key="8">
    <source>
        <dbReference type="Proteomes" id="UP000767291"/>
    </source>
</evidence>
<reference evidence="7 8" key="1">
    <citation type="submission" date="2021-03" db="EMBL/GenBank/DDBJ databases">
        <title>Genomic Encyclopedia of Type Strains, Phase IV (KMG-IV): sequencing the most valuable type-strain genomes for metagenomic binning, comparative biology and taxonomic classification.</title>
        <authorList>
            <person name="Goeker M."/>
        </authorList>
    </citation>
    <scope>NUCLEOTIDE SEQUENCE [LARGE SCALE GENOMIC DNA]</scope>
    <source>
        <strain evidence="7 8">DSM 1289</strain>
    </source>
</reference>
<proteinExistence type="inferred from homology"/>
<accession>A0ABS4E6Q0</accession>
<dbReference type="EMBL" id="JAGGJX010000001">
    <property type="protein sequence ID" value="MBP1853625.1"/>
    <property type="molecule type" value="Genomic_DNA"/>
</dbReference>
<feature type="transmembrane region" description="Helical" evidence="5">
    <location>
        <begin position="235"/>
        <end position="257"/>
    </location>
</feature>
<dbReference type="PROSITE" id="PS51012">
    <property type="entry name" value="ABC_TM2"/>
    <property type="match status" value="1"/>
</dbReference>
<keyword evidence="8" id="KW-1185">Reference proteome</keyword>
<name>A0ABS4E6Q0_9FIRM</name>
<organism evidence="7 8">
    <name type="scientific">Metaclostridioides mangenotii</name>
    <dbReference type="NCBI Taxonomy" id="1540"/>
    <lineage>
        <taxon>Bacteria</taxon>
        <taxon>Bacillati</taxon>
        <taxon>Bacillota</taxon>
        <taxon>Clostridia</taxon>
        <taxon>Peptostreptococcales</taxon>
        <taxon>Peptostreptococcaceae</taxon>
        <taxon>Metaclostridioides</taxon>
    </lineage>
</organism>
<evidence type="ECO:0000259" key="6">
    <source>
        <dbReference type="PROSITE" id="PS51012"/>
    </source>
</evidence>
<evidence type="ECO:0000313" key="7">
    <source>
        <dbReference type="EMBL" id="MBP1853625.1"/>
    </source>
</evidence>
<keyword evidence="2 5" id="KW-0812">Transmembrane</keyword>
<feature type="transmembrane region" description="Helical" evidence="5">
    <location>
        <begin position="70"/>
        <end position="90"/>
    </location>
</feature>
<feature type="transmembrane region" description="Helical" evidence="5">
    <location>
        <begin position="150"/>
        <end position="174"/>
    </location>
</feature>
<feature type="transmembrane region" description="Helical" evidence="5">
    <location>
        <begin position="186"/>
        <end position="215"/>
    </location>
</feature>